<dbReference type="InterPro" id="IPR050950">
    <property type="entry name" value="HTH-type_LysR_regulators"/>
</dbReference>
<evidence type="ECO:0000259" key="5">
    <source>
        <dbReference type="PROSITE" id="PS50931"/>
    </source>
</evidence>
<dbReference type="GO" id="GO:0003677">
    <property type="term" value="F:DNA binding"/>
    <property type="evidence" value="ECO:0007669"/>
    <property type="project" value="UniProtKB-KW"/>
</dbReference>
<dbReference type="FunFam" id="1.10.10.10:FF:000001">
    <property type="entry name" value="LysR family transcriptional regulator"/>
    <property type="match status" value="1"/>
</dbReference>
<comment type="similarity">
    <text evidence="1">Belongs to the LysR transcriptional regulatory family.</text>
</comment>
<dbReference type="SUPFAM" id="SSF46785">
    <property type="entry name" value="Winged helix' DNA-binding domain"/>
    <property type="match status" value="1"/>
</dbReference>
<evidence type="ECO:0000313" key="7">
    <source>
        <dbReference type="Proteomes" id="UP000612956"/>
    </source>
</evidence>
<comment type="caution">
    <text evidence="6">The sequence shown here is derived from an EMBL/GenBank/DDBJ whole genome shotgun (WGS) entry which is preliminary data.</text>
</comment>
<keyword evidence="4" id="KW-0804">Transcription</keyword>
<dbReference type="GO" id="GO:0003700">
    <property type="term" value="F:DNA-binding transcription factor activity"/>
    <property type="evidence" value="ECO:0007669"/>
    <property type="project" value="InterPro"/>
</dbReference>
<gene>
    <name evidence="6" type="ORF">GCM10011591_14200</name>
</gene>
<reference evidence="6" key="2">
    <citation type="submission" date="2020-09" db="EMBL/GenBank/DDBJ databases">
        <authorList>
            <person name="Sun Q."/>
            <person name="Zhou Y."/>
        </authorList>
    </citation>
    <scope>NUCLEOTIDE SEQUENCE</scope>
    <source>
        <strain evidence="6">CGMCC 4.7278</strain>
    </source>
</reference>
<protein>
    <submittedName>
        <fullName evidence="6">Transcriptional regulator, LysR family protein</fullName>
    </submittedName>
</protein>
<dbReference type="InterPro" id="IPR036388">
    <property type="entry name" value="WH-like_DNA-bd_sf"/>
</dbReference>
<accession>A0A917V6G3</accession>
<evidence type="ECO:0000256" key="1">
    <source>
        <dbReference type="ARBA" id="ARBA00009437"/>
    </source>
</evidence>
<dbReference type="GO" id="GO:0005829">
    <property type="term" value="C:cytosol"/>
    <property type="evidence" value="ECO:0007669"/>
    <property type="project" value="TreeGrafter"/>
</dbReference>
<dbReference type="CDD" id="cd05466">
    <property type="entry name" value="PBP2_LTTR_substrate"/>
    <property type="match status" value="1"/>
</dbReference>
<dbReference type="Proteomes" id="UP000612956">
    <property type="component" value="Unassembled WGS sequence"/>
</dbReference>
<dbReference type="RefSeq" id="WP_188827944.1">
    <property type="nucleotide sequence ID" value="NZ_BMMW01000001.1"/>
</dbReference>
<dbReference type="Pfam" id="PF03466">
    <property type="entry name" value="LysR_substrate"/>
    <property type="match status" value="1"/>
</dbReference>
<proteinExistence type="inferred from homology"/>
<keyword evidence="2" id="KW-0805">Transcription regulation</keyword>
<dbReference type="Gene3D" id="1.10.10.10">
    <property type="entry name" value="Winged helix-like DNA-binding domain superfamily/Winged helix DNA-binding domain"/>
    <property type="match status" value="1"/>
</dbReference>
<evidence type="ECO:0000256" key="2">
    <source>
        <dbReference type="ARBA" id="ARBA00023015"/>
    </source>
</evidence>
<dbReference type="PRINTS" id="PR00039">
    <property type="entry name" value="HTHLYSR"/>
</dbReference>
<dbReference type="InterPro" id="IPR036390">
    <property type="entry name" value="WH_DNA-bd_sf"/>
</dbReference>
<dbReference type="EMBL" id="BMMW01000001">
    <property type="protein sequence ID" value="GGK43751.1"/>
    <property type="molecule type" value="Genomic_DNA"/>
</dbReference>
<dbReference type="AlphaFoldDB" id="A0A917V6G3"/>
<name>A0A917V6G3_9NOCA</name>
<evidence type="ECO:0000256" key="3">
    <source>
        <dbReference type="ARBA" id="ARBA00023125"/>
    </source>
</evidence>
<dbReference type="Pfam" id="PF00126">
    <property type="entry name" value="HTH_1"/>
    <property type="match status" value="1"/>
</dbReference>
<dbReference type="PROSITE" id="PS50931">
    <property type="entry name" value="HTH_LYSR"/>
    <property type="match status" value="1"/>
</dbReference>
<dbReference type="PANTHER" id="PTHR30419">
    <property type="entry name" value="HTH-TYPE TRANSCRIPTIONAL REGULATOR YBHD"/>
    <property type="match status" value="1"/>
</dbReference>
<dbReference type="PANTHER" id="PTHR30419:SF31">
    <property type="entry name" value="BLR3139 PROTEIN"/>
    <property type="match status" value="1"/>
</dbReference>
<feature type="domain" description="HTH lysR-type" evidence="5">
    <location>
        <begin position="1"/>
        <end position="57"/>
    </location>
</feature>
<dbReference type="InterPro" id="IPR005119">
    <property type="entry name" value="LysR_subst-bd"/>
</dbReference>
<keyword evidence="7" id="KW-1185">Reference proteome</keyword>
<dbReference type="InterPro" id="IPR000847">
    <property type="entry name" value="LysR_HTH_N"/>
</dbReference>
<evidence type="ECO:0000256" key="4">
    <source>
        <dbReference type="ARBA" id="ARBA00023163"/>
    </source>
</evidence>
<dbReference type="Gene3D" id="3.40.190.290">
    <property type="match status" value="1"/>
</dbReference>
<organism evidence="6 7">
    <name type="scientific">Nocardia camponoti</name>
    <dbReference type="NCBI Taxonomy" id="1616106"/>
    <lineage>
        <taxon>Bacteria</taxon>
        <taxon>Bacillati</taxon>
        <taxon>Actinomycetota</taxon>
        <taxon>Actinomycetes</taxon>
        <taxon>Mycobacteriales</taxon>
        <taxon>Nocardiaceae</taxon>
        <taxon>Nocardia</taxon>
    </lineage>
</organism>
<reference evidence="6" key="1">
    <citation type="journal article" date="2014" name="Int. J. Syst. Evol. Microbiol.">
        <title>Complete genome sequence of Corynebacterium casei LMG S-19264T (=DSM 44701T), isolated from a smear-ripened cheese.</title>
        <authorList>
            <consortium name="US DOE Joint Genome Institute (JGI-PGF)"/>
            <person name="Walter F."/>
            <person name="Albersmeier A."/>
            <person name="Kalinowski J."/>
            <person name="Ruckert C."/>
        </authorList>
    </citation>
    <scope>NUCLEOTIDE SEQUENCE</scope>
    <source>
        <strain evidence="6">CGMCC 4.7278</strain>
    </source>
</reference>
<dbReference type="SUPFAM" id="SSF53850">
    <property type="entry name" value="Periplasmic binding protein-like II"/>
    <property type="match status" value="1"/>
</dbReference>
<keyword evidence="3" id="KW-0238">DNA-binding</keyword>
<evidence type="ECO:0000313" key="6">
    <source>
        <dbReference type="EMBL" id="GGK43751.1"/>
    </source>
</evidence>
<sequence>MLFRQLEYFVALARERHFAKAARACYVSQPALSEAIRKLEADLGVPLVRRGRQFDGLTPEGDRLVLWARRILADRDALEQEVTALRTGLTGELRIGVIPAASTTLALLTDPFCTEHPLVRIAVETGLRSASIVDRIRRFELDAGLVYADGIDTEGCTVTPLYEERHVLVAGTELLAGHTGPLTWADALALPMCLLNRGMRGRQLIDQALATRGLVATPQVESDSVVTLLAHASTGRWACIVPQTWLHTVRRPEGVRALPLDDPPVIAHIALVTAATEPGSVLSRALVATARATPIAEVLNASAPDPGAW</sequence>